<name>A0ABQ2F024_9DEIO</name>
<dbReference type="SMART" id="SM00028">
    <property type="entry name" value="TPR"/>
    <property type="match status" value="4"/>
</dbReference>
<dbReference type="PANTHER" id="PTHR47691">
    <property type="entry name" value="REGULATOR-RELATED"/>
    <property type="match status" value="1"/>
</dbReference>
<dbReference type="PANTHER" id="PTHR47691:SF3">
    <property type="entry name" value="HTH-TYPE TRANSCRIPTIONAL REGULATOR RV0890C-RELATED"/>
    <property type="match status" value="1"/>
</dbReference>
<evidence type="ECO:0000259" key="1">
    <source>
        <dbReference type="PROSITE" id="PS50043"/>
    </source>
</evidence>
<dbReference type="InterPro" id="IPR000792">
    <property type="entry name" value="Tscrpt_reg_LuxR_C"/>
</dbReference>
<proteinExistence type="predicted"/>
<evidence type="ECO:0000313" key="3">
    <source>
        <dbReference type="Proteomes" id="UP000647587"/>
    </source>
</evidence>
<dbReference type="Pfam" id="PF13424">
    <property type="entry name" value="TPR_12"/>
    <property type="match status" value="1"/>
</dbReference>
<keyword evidence="3" id="KW-1185">Reference proteome</keyword>
<dbReference type="SUPFAM" id="SSF52540">
    <property type="entry name" value="P-loop containing nucleoside triphosphate hydrolases"/>
    <property type="match status" value="1"/>
</dbReference>
<dbReference type="SMART" id="SM00421">
    <property type="entry name" value="HTH_LUXR"/>
    <property type="match status" value="1"/>
</dbReference>
<gene>
    <name evidence="2" type="ORF">GCM10008955_30580</name>
</gene>
<dbReference type="SUPFAM" id="SSF46894">
    <property type="entry name" value="C-terminal effector domain of the bipartite response regulators"/>
    <property type="match status" value="1"/>
</dbReference>
<dbReference type="InterPro" id="IPR036388">
    <property type="entry name" value="WH-like_DNA-bd_sf"/>
</dbReference>
<protein>
    <recommendedName>
        <fullName evidence="1">HTH luxR-type domain-containing protein</fullName>
    </recommendedName>
</protein>
<dbReference type="InterPro" id="IPR016032">
    <property type="entry name" value="Sig_transdc_resp-reg_C-effctor"/>
</dbReference>
<dbReference type="CDD" id="cd06170">
    <property type="entry name" value="LuxR_C_like"/>
    <property type="match status" value="1"/>
</dbReference>
<reference evidence="3" key="1">
    <citation type="journal article" date="2019" name="Int. J. Syst. Evol. Microbiol.">
        <title>The Global Catalogue of Microorganisms (GCM) 10K type strain sequencing project: providing services to taxonomists for standard genome sequencing and annotation.</title>
        <authorList>
            <consortium name="The Broad Institute Genomics Platform"/>
            <consortium name="The Broad Institute Genome Sequencing Center for Infectious Disease"/>
            <person name="Wu L."/>
            <person name="Ma J."/>
        </authorList>
    </citation>
    <scope>NUCLEOTIDE SEQUENCE [LARGE SCALE GENOMIC DNA]</scope>
    <source>
        <strain evidence="3">JCM 30331</strain>
    </source>
</reference>
<dbReference type="InterPro" id="IPR027417">
    <property type="entry name" value="P-loop_NTPase"/>
</dbReference>
<dbReference type="InterPro" id="IPR019734">
    <property type="entry name" value="TPR_rpt"/>
</dbReference>
<dbReference type="Gene3D" id="1.10.10.10">
    <property type="entry name" value="Winged helix-like DNA-binding domain superfamily/Winged helix DNA-binding domain"/>
    <property type="match status" value="1"/>
</dbReference>
<dbReference type="Proteomes" id="UP000647587">
    <property type="component" value="Unassembled WGS sequence"/>
</dbReference>
<dbReference type="PRINTS" id="PR00364">
    <property type="entry name" value="DISEASERSIST"/>
</dbReference>
<dbReference type="Gene3D" id="3.40.50.300">
    <property type="entry name" value="P-loop containing nucleotide triphosphate hydrolases"/>
    <property type="match status" value="1"/>
</dbReference>
<comment type="caution">
    <text evidence="2">The sequence shown here is derived from an EMBL/GenBank/DDBJ whole genome shotgun (WGS) entry which is preliminary data.</text>
</comment>
<dbReference type="InterPro" id="IPR049945">
    <property type="entry name" value="AAA_22"/>
</dbReference>
<evidence type="ECO:0000313" key="2">
    <source>
        <dbReference type="EMBL" id="GGK34444.1"/>
    </source>
</evidence>
<sequence length="808" mass="87214">MDHRLASPQQAGSKLSVNAAALIGRETDAQALTALLSDPAVSLVTVTGPGGVGKTSLASHVARTLTPAFRDGVCMVLLAPLRPDTPAETEVARALGLRDSTSRDVLPRVLSRLERAHLLLLLDNAEHLPQTGPFVSALLDVVENVRVLVTSRTPLGLSREQEFALGALPVPRLGGTFQEVQTAASVQLFQRRAKAVKRDFEVRLDNAQAVAEICARLDGLPLAIELAAARVRVLPPAMMLGHLHSTLELLTGGPGDRPERQRSLRATLEWSEQLLEPEQRRLLWTLGVFAQGASLASISAVAGLPAHVALEQLETLARHGLIRVMTGPDGDGRFDLLEIIREFALERLVQQGDGDSIHQRHARHFLSFAVKADADLWGARQHEVLSALEREHGNLRAALTWALQHDQNLALDLAAALGNFWSVHGHFAEGRQWLERALDGEGSAESRARALCAAGEMARMQGDHEQAERLLSASLTLARDHADVGGMAAALNLLGVLAHNAARPDEARAFLNEALPLWEVERRDLGRTSPLFNLGRLSLYWGEPHDAVEPLSRALAFWRTSGNTHGVAYALYSLGRALLDIGDTGQAQHLLRESLDLRRAIGDERGIIASQTALGLSAVMGGEFREALPLLSDALTRSVRLGHRRNIAESLEDYAAYAARAGSAAQAVRWCAAARNLRAMIGAPAAPLDERQVAVTLSRARQSLGGAAYEREMRAGTLLDLDAAIQDALSLRVPAAPGVQSGPSTFRLSPRELEVLRLLAEGRSNREVAQKLTLSEKTVARHVENVFNKLGVHSRASAVAIAIREGLV</sequence>
<dbReference type="PROSITE" id="PS00622">
    <property type="entry name" value="HTH_LUXR_1"/>
    <property type="match status" value="1"/>
</dbReference>
<dbReference type="EMBL" id="BMPP01000014">
    <property type="protein sequence ID" value="GGK34444.1"/>
    <property type="molecule type" value="Genomic_DNA"/>
</dbReference>
<feature type="domain" description="HTH luxR-type" evidence="1">
    <location>
        <begin position="741"/>
        <end position="806"/>
    </location>
</feature>
<dbReference type="RefSeq" id="WP_189010340.1">
    <property type="nucleotide sequence ID" value="NZ_BMPP01000014.1"/>
</dbReference>
<dbReference type="Gene3D" id="1.25.40.10">
    <property type="entry name" value="Tetratricopeptide repeat domain"/>
    <property type="match status" value="1"/>
</dbReference>
<dbReference type="PROSITE" id="PS50043">
    <property type="entry name" value="HTH_LUXR_2"/>
    <property type="match status" value="1"/>
</dbReference>
<dbReference type="Pfam" id="PF00196">
    <property type="entry name" value="GerE"/>
    <property type="match status" value="1"/>
</dbReference>
<dbReference type="InterPro" id="IPR011990">
    <property type="entry name" value="TPR-like_helical_dom_sf"/>
</dbReference>
<dbReference type="Pfam" id="PF13401">
    <property type="entry name" value="AAA_22"/>
    <property type="match status" value="1"/>
</dbReference>
<dbReference type="PRINTS" id="PR00038">
    <property type="entry name" value="HTHLUXR"/>
</dbReference>
<organism evidence="2 3">
    <name type="scientific">Deinococcus malanensis</name>
    <dbReference type="NCBI Taxonomy" id="1706855"/>
    <lineage>
        <taxon>Bacteria</taxon>
        <taxon>Thermotogati</taxon>
        <taxon>Deinococcota</taxon>
        <taxon>Deinococci</taxon>
        <taxon>Deinococcales</taxon>
        <taxon>Deinococcaceae</taxon>
        <taxon>Deinococcus</taxon>
    </lineage>
</organism>
<accession>A0ABQ2F024</accession>
<dbReference type="SUPFAM" id="SSF48452">
    <property type="entry name" value="TPR-like"/>
    <property type="match status" value="1"/>
</dbReference>